<dbReference type="AlphaFoldDB" id="A0A1H2G062"/>
<evidence type="ECO:0000313" key="2">
    <source>
        <dbReference type="EMBL" id="SDU12965.1"/>
    </source>
</evidence>
<dbReference type="Proteomes" id="UP000243063">
    <property type="component" value="Chromosome I"/>
</dbReference>
<organism evidence="2 3">
    <name type="scientific">Geopseudomonas guangdongensis</name>
    <dbReference type="NCBI Taxonomy" id="1245526"/>
    <lineage>
        <taxon>Bacteria</taxon>
        <taxon>Pseudomonadati</taxon>
        <taxon>Pseudomonadota</taxon>
        <taxon>Gammaproteobacteria</taxon>
        <taxon>Pseudomonadales</taxon>
        <taxon>Pseudomonadaceae</taxon>
        <taxon>Geopseudomonas</taxon>
    </lineage>
</organism>
<proteinExistence type="predicted"/>
<evidence type="ECO:0000256" key="1">
    <source>
        <dbReference type="SAM" id="MobiDB-lite"/>
    </source>
</evidence>
<evidence type="ECO:0000313" key="3">
    <source>
        <dbReference type="Proteomes" id="UP000243063"/>
    </source>
</evidence>
<feature type="region of interest" description="Disordered" evidence="1">
    <location>
        <begin position="50"/>
        <end position="90"/>
    </location>
</feature>
<gene>
    <name evidence="2" type="ORF">SAMN05216580_1510</name>
</gene>
<dbReference type="RefSeq" id="WP_157718979.1">
    <property type="nucleotide sequence ID" value="NZ_LT629780.1"/>
</dbReference>
<dbReference type="EMBL" id="LT629780">
    <property type="protein sequence ID" value="SDU12965.1"/>
    <property type="molecule type" value="Genomic_DNA"/>
</dbReference>
<reference evidence="3" key="1">
    <citation type="submission" date="2016-10" db="EMBL/GenBank/DDBJ databases">
        <authorList>
            <person name="Varghese N."/>
            <person name="Submissions S."/>
        </authorList>
    </citation>
    <scope>NUCLEOTIDE SEQUENCE [LARGE SCALE GENOMIC DNA]</scope>
    <source>
        <strain evidence="3">CCTCC 2012022</strain>
    </source>
</reference>
<sequence length="170" mass="18899">MRADKDCATPRRRSAGNALWSLPQRPRRGALAPLLLAILLGCCLASHTASGATPARPGTFGDDNYPPRGALNRLPATPRSHAPGREPKAAPVIRSAAWSWRSNRGMVQGRFQWQERNGRIDYASVCRNERPGSLRYRDCRRGARAAFARLCRERRDPAACHAQNNYSPLR</sequence>
<protein>
    <submittedName>
        <fullName evidence="2">Uncharacterized protein</fullName>
    </submittedName>
</protein>
<name>A0A1H2G062_9GAMM</name>
<keyword evidence="3" id="KW-1185">Reference proteome</keyword>
<dbReference type="OrthoDB" id="7030833at2"/>
<accession>A0A1H2G062</accession>